<protein>
    <submittedName>
        <fullName evidence="3">Outer membrane beta-barrel protein</fullName>
    </submittedName>
</protein>
<evidence type="ECO:0000313" key="3">
    <source>
        <dbReference type="EMBL" id="MFC3881824.1"/>
    </source>
</evidence>
<proteinExistence type="predicted"/>
<dbReference type="RefSeq" id="WP_377907174.1">
    <property type="nucleotide sequence ID" value="NZ_JBHRZS010000007.1"/>
</dbReference>
<dbReference type="Pfam" id="PF13715">
    <property type="entry name" value="CarbopepD_reg_2"/>
    <property type="match status" value="1"/>
</dbReference>
<keyword evidence="4" id="KW-1185">Reference proteome</keyword>
<evidence type="ECO:0000256" key="1">
    <source>
        <dbReference type="SAM" id="SignalP"/>
    </source>
</evidence>
<feature type="chain" id="PRO_5045809472" evidence="1">
    <location>
        <begin position="20"/>
        <end position="921"/>
    </location>
</feature>
<dbReference type="EMBL" id="JBHRZS010000007">
    <property type="protein sequence ID" value="MFC3881824.1"/>
    <property type="molecule type" value="Genomic_DNA"/>
</dbReference>
<keyword evidence="1" id="KW-0732">Signal</keyword>
<dbReference type="SUPFAM" id="SSF49464">
    <property type="entry name" value="Carboxypeptidase regulatory domain-like"/>
    <property type="match status" value="1"/>
</dbReference>
<reference evidence="4" key="1">
    <citation type="journal article" date="2019" name="Int. J. Syst. Evol. Microbiol.">
        <title>The Global Catalogue of Microorganisms (GCM) 10K type strain sequencing project: providing services to taxonomists for standard genome sequencing and annotation.</title>
        <authorList>
            <consortium name="The Broad Institute Genomics Platform"/>
            <consortium name="The Broad Institute Genome Sequencing Center for Infectious Disease"/>
            <person name="Wu L."/>
            <person name="Ma J."/>
        </authorList>
    </citation>
    <scope>NUCLEOTIDE SEQUENCE [LARGE SCALE GENOMIC DNA]</scope>
    <source>
        <strain evidence="4">CCUG 60523</strain>
    </source>
</reference>
<dbReference type="InterPro" id="IPR008969">
    <property type="entry name" value="CarboxyPept-like_regulatory"/>
</dbReference>
<gene>
    <name evidence="3" type="ORF">ACFOSV_16630</name>
</gene>
<organism evidence="3 4">
    <name type="scientific">Algoriphagus namhaensis</name>
    <dbReference type="NCBI Taxonomy" id="915353"/>
    <lineage>
        <taxon>Bacteria</taxon>
        <taxon>Pseudomonadati</taxon>
        <taxon>Bacteroidota</taxon>
        <taxon>Cytophagia</taxon>
        <taxon>Cytophagales</taxon>
        <taxon>Cyclobacteriaceae</taxon>
        <taxon>Algoriphagus</taxon>
    </lineage>
</organism>
<feature type="signal peptide" evidence="1">
    <location>
        <begin position="1"/>
        <end position="19"/>
    </location>
</feature>
<dbReference type="InterPro" id="IPR041700">
    <property type="entry name" value="OMP_b-brl_3"/>
</dbReference>
<evidence type="ECO:0000313" key="4">
    <source>
        <dbReference type="Proteomes" id="UP001595805"/>
    </source>
</evidence>
<dbReference type="Proteomes" id="UP001595805">
    <property type="component" value="Unassembled WGS sequence"/>
</dbReference>
<evidence type="ECO:0000259" key="2">
    <source>
        <dbReference type="Pfam" id="PF14905"/>
    </source>
</evidence>
<sequence length="921" mass="105409">MKTFIIFLLLSLTVTTGFAQRYSITGKVIDVADSKSVPNATILLLSVVDSSQVDGIISDFEGNFEIPDVREGEYIFKVQYLGYQNYFRLLQVTNDLNLGTIRLREEATDLSEVTVSARRATGEQRGDTTAFNANAFKTMRDASAQTLIEKLPGVANEDGTLQAQGEAITQILVDGEPFFGGDVKAALQNLPAEVIQSIEIFDQLSEKARLSGFDDGERIKTINIITKPESRKGQFGRVSAGYGTDDRYLVGASVNAFDNDRRITFTGLSNNINITDYTADPNAQNNSRPQNGIIDTHLIGVNFSDKWGDKIKISGSYLFSRRENFGQEKIFREFVTNDNSNQFYDELNEETRINNRHQFDMRFEYDIDERNRIVYIPRFSAQFEDERSSFSGVTSDGTDLINTVENSRTARNESYDLFNRIFYSHKFKKPGRTLSVRARTGNNSDTDRAVRTATNEFFVPEFRTEVINQQINRDRTGFSWETGISLTEALSERSQIELEYEIGNRINDSDQLIFDISSEDPGNVDFMLDTALSNTFDSKFLSQEVELGYQYQGEKVQIQVEGQYQNAKLDNTQGFPIPFELDRVFQSFQPSFRLDYKISQNTNLEFDYDTRTNEPDLRQLQPVVDNTNPTQLYVGNPDLDQAYTNRLRLRFRSNNPKTDESWSLWSQARFTNNAIVNSSFIAQEPTEIQEGIILDPGSQLFQPVNVQGQFDFRSWMSYGVPVDFIKSNLRLSMSSGISKRPTLVNGESGFNNSTRLSPGISISSNISDKIDFNFRTRFSFNNVKNTINPDLDNQFYNQNVRFNFNWIIWEGIVYRMDISHQVNKGLSDGFDNNFTLVNMSVGKKIFRNQRGEISINAYDLFKQNNNIRRNITESFIEDVQTNVLQRYFMLTFTYNIRRFSKGMDMDDYNEMMGSGQPGRRD</sequence>
<dbReference type="Pfam" id="PF14905">
    <property type="entry name" value="OMP_b-brl_3"/>
    <property type="match status" value="1"/>
</dbReference>
<dbReference type="Gene3D" id="2.60.40.1120">
    <property type="entry name" value="Carboxypeptidase-like, regulatory domain"/>
    <property type="match status" value="1"/>
</dbReference>
<feature type="domain" description="Outer membrane protein beta-barrel" evidence="2">
    <location>
        <begin position="425"/>
        <end position="894"/>
    </location>
</feature>
<dbReference type="SUPFAM" id="SSF56935">
    <property type="entry name" value="Porins"/>
    <property type="match status" value="1"/>
</dbReference>
<comment type="caution">
    <text evidence="3">The sequence shown here is derived from an EMBL/GenBank/DDBJ whole genome shotgun (WGS) entry which is preliminary data.</text>
</comment>
<name>A0ABV8AVY6_9BACT</name>
<accession>A0ABV8AVY6</accession>